<gene>
    <name evidence="1" type="ORF">LTRI10_LOCUS6897</name>
</gene>
<evidence type="ECO:0000313" key="2">
    <source>
        <dbReference type="Proteomes" id="UP001497516"/>
    </source>
</evidence>
<name>A0AAV2CUC0_9ROSI</name>
<sequence length="81" mass="9720">MTRSTTIIRQQLPVHRWRRKRRSGHAPGWVWRGRGEEEQGMLVVDEQFDECDDGEEFVSEMLENSAAFHSWHLDFNFAEWN</sequence>
<protein>
    <submittedName>
        <fullName evidence="1">Uncharacterized protein</fullName>
    </submittedName>
</protein>
<proteinExistence type="predicted"/>
<dbReference type="Proteomes" id="UP001497516">
    <property type="component" value="Chromosome 10"/>
</dbReference>
<keyword evidence="2" id="KW-1185">Reference proteome</keyword>
<reference evidence="1 2" key="1">
    <citation type="submission" date="2024-04" db="EMBL/GenBank/DDBJ databases">
        <authorList>
            <person name="Fracassetti M."/>
        </authorList>
    </citation>
    <scope>NUCLEOTIDE SEQUENCE [LARGE SCALE GENOMIC DNA]</scope>
</reference>
<evidence type="ECO:0000313" key="1">
    <source>
        <dbReference type="EMBL" id="CAL1359408.1"/>
    </source>
</evidence>
<dbReference type="AlphaFoldDB" id="A0AAV2CUC0"/>
<dbReference type="EMBL" id="OZ034814">
    <property type="protein sequence ID" value="CAL1359408.1"/>
    <property type="molecule type" value="Genomic_DNA"/>
</dbReference>
<accession>A0AAV2CUC0</accession>
<organism evidence="1 2">
    <name type="scientific">Linum trigynum</name>
    <dbReference type="NCBI Taxonomy" id="586398"/>
    <lineage>
        <taxon>Eukaryota</taxon>
        <taxon>Viridiplantae</taxon>
        <taxon>Streptophyta</taxon>
        <taxon>Embryophyta</taxon>
        <taxon>Tracheophyta</taxon>
        <taxon>Spermatophyta</taxon>
        <taxon>Magnoliopsida</taxon>
        <taxon>eudicotyledons</taxon>
        <taxon>Gunneridae</taxon>
        <taxon>Pentapetalae</taxon>
        <taxon>rosids</taxon>
        <taxon>fabids</taxon>
        <taxon>Malpighiales</taxon>
        <taxon>Linaceae</taxon>
        <taxon>Linum</taxon>
    </lineage>
</organism>